<reference evidence="3" key="1">
    <citation type="submission" date="2022-02" db="EMBL/GenBank/DDBJ databases">
        <authorList>
            <person name="Henning P.M."/>
            <person name="McCubbin A.G."/>
            <person name="Shore J.S."/>
        </authorList>
    </citation>
    <scope>NUCLEOTIDE SEQUENCE</scope>
    <source>
        <strain evidence="3">F60SS</strain>
        <tissue evidence="3">Leaves</tissue>
    </source>
</reference>
<dbReference type="EMBL" id="JAKUCV010001409">
    <property type="protein sequence ID" value="KAJ4846539.1"/>
    <property type="molecule type" value="Genomic_DNA"/>
</dbReference>
<dbReference type="AlphaFoldDB" id="A0A9Q0JM08"/>
<dbReference type="PANTHER" id="PTHR47587">
    <property type="entry name" value="OS05G0103500 PROTEIN"/>
    <property type="match status" value="1"/>
</dbReference>
<feature type="non-terminal residue" evidence="3">
    <location>
        <position position="195"/>
    </location>
</feature>
<accession>A0A9Q0JM08</accession>
<reference evidence="3" key="2">
    <citation type="journal article" date="2023" name="Plants (Basel)">
        <title>Annotation of the Turnera subulata (Passifloraceae) Draft Genome Reveals the S-Locus Evolved after the Divergence of Turneroideae from Passifloroideae in a Stepwise Manner.</title>
        <authorList>
            <person name="Henning P.M."/>
            <person name="Roalson E.H."/>
            <person name="Mir W."/>
            <person name="McCubbin A.G."/>
            <person name="Shore J.S."/>
        </authorList>
    </citation>
    <scope>NUCLEOTIDE SEQUENCE</scope>
    <source>
        <strain evidence="3">F60SS</strain>
    </source>
</reference>
<dbReference type="PANTHER" id="PTHR47587:SF2">
    <property type="entry name" value="OS05G0103500 PROTEIN"/>
    <property type="match status" value="1"/>
</dbReference>
<dbReference type="OrthoDB" id="70030at2759"/>
<evidence type="ECO:0000313" key="3">
    <source>
        <dbReference type="EMBL" id="KAJ4846539.1"/>
    </source>
</evidence>
<dbReference type="Proteomes" id="UP001141552">
    <property type="component" value="Unassembled WGS sequence"/>
</dbReference>
<feature type="compositionally biased region" description="Basic and acidic residues" evidence="2">
    <location>
        <begin position="43"/>
        <end position="57"/>
    </location>
</feature>
<comment type="caution">
    <text evidence="3">The sequence shown here is derived from an EMBL/GenBank/DDBJ whole genome shotgun (WGS) entry which is preliminary data.</text>
</comment>
<evidence type="ECO:0000256" key="2">
    <source>
        <dbReference type="SAM" id="MobiDB-lite"/>
    </source>
</evidence>
<sequence length="195" mass="22129">EFAIHISTDLVNRLTDDGEKARKKPARRTKPRITRDPAQPRAKANEKQLHYEPDARKGTNTSAAGWSVQQPLFAPVAPPVPVPSKDAKLAEIQSVIQQSEKVLEKLQKKEDTMVQEVTARAKELRDKEFKLPYQKPMPCLSDYEGLRECYKEHAKDILKCGPLTKSYYEHPISDQLKSGFPIAYRVALECAIITF</sequence>
<organism evidence="3 4">
    <name type="scientific">Turnera subulata</name>
    <dbReference type="NCBI Taxonomy" id="218843"/>
    <lineage>
        <taxon>Eukaryota</taxon>
        <taxon>Viridiplantae</taxon>
        <taxon>Streptophyta</taxon>
        <taxon>Embryophyta</taxon>
        <taxon>Tracheophyta</taxon>
        <taxon>Spermatophyta</taxon>
        <taxon>Magnoliopsida</taxon>
        <taxon>eudicotyledons</taxon>
        <taxon>Gunneridae</taxon>
        <taxon>Pentapetalae</taxon>
        <taxon>rosids</taxon>
        <taxon>fabids</taxon>
        <taxon>Malpighiales</taxon>
        <taxon>Passifloraceae</taxon>
        <taxon>Turnera</taxon>
    </lineage>
</organism>
<evidence type="ECO:0000256" key="1">
    <source>
        <dbReference type="SAM" id="Coils"/>
    </source>
</evidence>
<protein>
    <submittedName>
        <fullName evidence="3">Uncharacterized protein</fullName>
    </submittedName>
</protein>
<feature type="non-terminal residue" evidence="3">
    <location>
        <position position="1"/>
    </location>
</feature>
<keyword evidence="4" id="KW-1185">Reference proteome</keyword>
<feature type="region of interest" description="Disordered" evidence="2">
    <location>
        <begin position="13"/>
        <end position="62"/>
    </location>
</feature>
<proteinExistence type="predicted"/>
<evidence type="ECO:0000313" key="4">
    <source>
        <dbReference type="Proteomes" id="UP001141552"/>
    </source>
</evidence>
<feature type="compositionally biased region" description="Basic residues" evidence="2">
    <location>
        <begin position="21"/>
        <end position="32"/>
    </location>
</feature>
<name>A0A9Q0JM08_9ROSI</name>
<feature type="coiled-coil region" evidence="1">
    <location>
        <begin position="89"/>
        <end position="116"/>
    </location>
</feature>
<gene>
    <name evidence="3" type="ORF">Tsubulata_013541</name>
</gene>
<keyword evidence="1" id="KW-0175">Coiled coil</keyword>